<protein>
    <recommendedName>
        <fullName evidence="1">PsbP C-terminal domain-containing protein</fullName>
    </recommendedName>
</protein>
<dbReference type="GO" id="GO:0019898">
    <property type="term" value="C:extrinsic component of membrane"/>
    <property type="evidence" value="ECO:0007669"/>
    <property type="project" value="InterPro"/>
</dbReference>
<name>A0A9W7G1J1_9STRA</name>
<dbReference type="GO" id="GO:0015979">
    <property type="term" value="P:photosynthesis"/>
    <property type="evidence" value="ECO:0007669"/>
    <property type="project" value="InterPro"/>
</dbReference>
<dbReference type="InterPro" id="IPR016123">
    <property type="entry name" value="Mog1/PsbP_a/b/a-sand"/>
</dbReference>
<dbReference type="SUPFAM" id="SSF55724">
    <property type="entry name" value="Mog1p/PsbP-like"/>
    <property type="match status" value="1"/>
</dbReference>
<dbReference type="InterPro" id="IPR002683">
    <property type="entry name" value="PsbP_C"/>
</dbReference>
<sequence length="155" mass="17041">MGGLMEKYQDSRGGWLLSPPSGWNKFEGEPGAYDVKWQDLVSPAENIKVSSTPVGSDIDSVLKLGGGIPVNELGEKLAKKRGAELVSSNERLTEGITFYTFEFNIPSSSAHQILQLSVSKGKIWSVDANAVGSDRWTKRKEMYENVLNSFMPKLS</sequence>
<dbReference type="GO" id="GO:0009523">
    <property type="term" value="C:photosystem II"/>
    <property type="evidence" value="ECO:0007669"/>
    <property type="project" value="InterPro"/>
</dbReference>
<feature type="domain" description="PsbP C-terminal" evidence="1">
    <location>
        <begin position="5"/>
        <end position="150"/>
    </location>
</feature>
<dbReference type="Gene3D" id="3.40.1000.10">
    <property type="entry name" value="Mog1/PsbP, alpha/beta/alpha sandwich"/>
    <property type="match status" value="1"/>
</dbReference>
<proteinExistence type="predicted"/>
<dbReference type="Pfam" id="PF01789">
    <property type="entry name" value="PsbP"/>
    <property type="match status" value="1"/>
</dbReference>
<evidence type="ECO:0000313" key="3">
    <source>
        <dbReference type="Proteomes" id="UP001165082"/>
    </source>
</evidence>
<keyword evidence="3" id="KW-1185">Reference proteome</keyword>
<comment type="caution">
    <text evidence="2">The sequence shown here is derived from an EMBL/GenBank/DDBJ whole genome shotgun (WGS) entry which is preliminary data.</text>
</comment>
<dbReference type="NCBIfam" id="NF040946">
    <property type="entry name" value="PSII_PsbP"/>
    <property type="match status" value="1"/>
</dbReference>
<evidence type="ECO:0000259" key="1">
    <source>
        <dbReference type="Pfam" id="PF01789"/>
    </source>
</evidence>
<gene>
    <name evidence="2" type="ORF">TrRE_jg13365</name>
</gene>
<dbReference type="EMBL" id="BRXZ01007689">
    <property type="protein sequence ID" value="GMI32076.1"/>
    <property type="molecule type" value="Genomic_DNA"/>
</dbReference>
<dbReference type="AlphaFoldDB" id="A0A9W7G1J1"/>
<dbReference type="GO" id="GO:0005509">
    <property type="term" value="F:calcium ion binding"/>
    <property type="evidence" value="ECO:0007669"/>
    <property type="project" value="InterPro"/>
</dbReference>
<dbReference type="OrthoDB" id="2014109at2759"/>
<dbReference type="Proteomes" id="UP001165082">
    <property type="component" value="Unassembled WGS sequence"/>
</dbReference>
<reference evidence="2" key="1">
    <citation type="submission" date="2022-07" db="EMBL/GenBank/DDBJ databases">
        <title>Genome analysis of Parmales, a sister group of diatoms, reveals the evolutionary specialization of diatoms from phago-mixotrophs to photoautotrophs.</title>
        <authorList>
            <person name="Ban H."/>
            <person name="Sato S."/>
            <person name="Yoshikawa S."/>
            <person name="Kazumasa Y."/>
            <person name="Nakamura Y."/>
            <person name="Ichinomiya M."/>
            <person name="Saitoh K."/>
            <person name="Sato N."/>
            <person name="Blanc-Mathieu R."/>
            <person name="Endo H."/>
            <person name="Kuwata A."/>
            <person name="Ogata H."/>
        </authorList>
    </citation>
    <scope>NUCLEOTIDE SEQUENCE</scope>
</reference>
<accession>A0A9W7G1J1</accession>
<organism evidence="2 3">
    <name type="scientific">Triparma retinervis</name>
    <dbReference type="NCBI Taxonomy" id="2557542"/>
    <lineage>
        <taxon>Eukaryota</taxon>
        <taxon>Sar</taxon>
        <taxon>Stramenopiles</taxon>
        <taxon>Ochrophyta</taxon>
        <taxon>Bolidophyceae</taxon>
        <taxon>Parmales</taxon>
        <taxon>Triparmaceae</taxon>
        <taxon>Triparma</taxon>
    </lineage>
</organism>
<evidence type="ECO:0000313" key="2">
    <source>
        <dbReference type="EMBL" id="GMI32076.1"/>
    </source>
</evidence>